<name>A0A7S8HBH8_9HYPH</name>
<keyword evidence="2" id="KW-1185">Reference proteome</keyword>
<dbReference type="Proteomes" id="UP000593594">
    <property type="component" value="Chromosome"/>
</dbReference>
<evidence type="ECO:0000313" key="1">
    <source>
        <dbReference type="EMBL" id="QPC42208.1"/>
    </source>
</evidence>
<evidence type="ECO:0000313" key="2">
    <source>
        <dbReference type="Proteomes" id="UP000593594"/>
    </source>
</evidence>
<gene>
    <name evidence="1" type="ORF">HW532_05525</name>
</gene>
<reference evidence="1 2" key="1">
    <citation type="submission" date="2020-06" db="EMBL/GenBank/DDBJ databases">
        <title>Genome sequence of 2 isolates from Red Sea Mangroves.</title>
        <authorList>
            <person name="Sefrji F."/>
            <person name="Michoud G."/>
            <person name="Merlino G."/>
            <person name="Daffonchio D."/>
        </authorList>
    </citation>
    <scope>NUCLEOTIDE SEQUENCE [LARGE SCALE GENOMIC DNA]</scope>
    <source>
        <strain evidence="1 2">R1DC25</strain>
    </source>
</reference>
<dbReference type="AlphaFoldDB" id="A0A7S8HBH8"/>
<dbReference type="EMBL" id="CP058214">
    <property type="protein sequence ID" value="QPC42208.1"/>
    <property type="molecule type" value="Genomic_DNA"/>
</dbReference>
<sequence>MAVVTAILALAPSARAEEIAYSQILANPDDLKLTYDYARQEARRGRLQRAASSLERLLLLEPEWDSARLFYAIVLYRLDDAPGAIRELEILRLRELTVSQRMEVERYLALAKRRNATTRGYGSVSLGARYDTNRNLAPDAEFGVVEGFEVPLDNQKRDDGAFVSQGSLRLEHSLETGQGDFLFAQADGWLNEQFNVNEQDFLAGRAEVGGTFYSGDFAITPFGFYSTLAMDGDHYLDRYGGGLRLGYTLSQDVTLTAHGVGFYEDYHKTSTSSVGSARDGGLFEGGAGFEWRLDPYSTVTLAAAYLGKDARDDSFAYDGVRAYLSDLTLIGEGQYVLGELTVWGIFYDAPDPRYDPTRSREDFRLKARIAYGVPLGTVANWAGGELPYALSDITFQVAGAYFYQDSNIANFDFDDFSVEGLLTKRFGF</sequence>
<dbReference type="InterPro" id="IPR011990">
    <property type="entry name" value="TPR-like_helical_dom_sf"/>
</dbReference>
<dbReference type="SUPFAM" id="SSF48452">
    <property type="entry name" value="TPR-like"/>
    <property type="match status" value="1"/>
</dbReference>
<accession>A0A7S8HBH8</accession>
<dbReference type="KEGG" id="kmn:HW532_05525"/>
<dbReference type="RefSeq" id="WP_213163440.1">
    <property type="nucleotide sequence ID" value="NZ_CP058214.1"/>
</dbReference>
<protein>
    <submittedName>
        <fullName evidence="1">DUF2860 family protein</fullName>
    </submittedName>
</protein>
<proteinExistence type="predicted"/>
<organism evidence="1 2">
    <name type="scientific">Kaustia mangrovi</name>
    <dbReference type="NCBI Taxonomy" id="2593653"/>
    <lineage>
        <taxon>Bacteria</taxon>
        <taxon>Pseudomonadati</taxon>
        <taxon>Pseudomonadota</taxon>
        <taxon>Alphaproteobacteria</taxon>
        <taxon>Hyphomicrobiales</taxon>
        <taxon>Parvibaculaceae</taxon>
        <taxon>Kaustia</taxon>
    </lineage>
</organism>